<keyword evidence="1" id="KW-1133">Transmembrane helix</keyword>
<feature type="transmembrane region" description="Helical" evidence="1">
    <location>
        <begin position="166"/>
        <end position="186"/>
    </location>
</feature>
<protein>
    <recommendedName>
        <fullName evidence="5">CopC domain-containing protein</fullName>
    </recommendedName>
</protein>
<evidence type="ECO:0000313" key="3">
    <source>
        <dbReference type="EMBL" id="MDZ5461480.1"/>
    </source>
</evidence>
<keyword evidence="2" id="KW-0732">Signal</keyword>
<evidence type="ECO:0008006" key="5">
    <source>
        <dbReference type="Google" id="ProtNLM"/>
    </source>
</evidence>
<keyword evidence="4" id="KW-1185">Reference proteome</keyword>
<feature type="chain" id="PRO_5046433544" description="CopC domain-containing protein" evidence="2">
    <location>
        <begin position="23"/>
        <end position="195"/>
    </location>
</feature>
<evidence type="ECO:0000313" key="4">
    <source>
        <dbReference type="Proteomes" id="UP001293718"/>
    </source>
</evidence>
<keyword evidence="1" id="KW-0472">Membrane</keyword>
<proteinExistence type="predicted"/>
<keyword evidence="1" id="KW-0812">Transmembrane</keyword>
<name>A0ABU5IRF4_9BURK</name>
<evidence type="ECO:0000256" key="1">
    <source>
        <dbReference type="SAM" id="Phobius"/>
    </source>
</evidence>
<comment type="caution">
    <text evidence="3">The sequence shown here is derived from an EMBL/GenBank/DDBJ whole genome shotgun (WGS) entry which is preliminary data.</text>
</comment>
<dbReference type="Proteomes" id="UP001293718">
    <property type="component" value="Unassembled WGS sequence"/>
</dbReference>
<dbReference type="EMBL" id="JAXOJX010000118">
    <property type="protein sequence ID" value="MDZ5461480.1"/>
    <property type="molecule type" value="Genomic_DNA"/>
</dbReference>
<accession>A0ABU5IRF4</accession>
<sequence length="195" mass="19650">MTRFFLFSLGLLLGFVVTSVFAHGGEDHGPPAVVNARPLLPRVTAHSELFELVGVLEPGGRLLLWLDAAADNAPVAGASVDVEGAGANAKAAELSAGVYEIKLPQAPAVGQHPMTFTVQAGSDMDLLGAPLVVAPAAAPAHGPADAPATVPAAGEGTPRTAWLQPLGWIALGAAGMGAAMAAMSALRRRRVAGGR</sequence>
<evidence type="ECO:0000256" key="2">
    <source>
        <dbReference type="SAM" id="SignalP"/>
    </source>
</evidence>
<feature type="signal peptide" evidence="2">
    <location>
        <begin position="1"/>
        <end position="22"/>
    </location>
</feature>
<dbReference type="RefSeq" id="WP_322468632.1">
    <property type="nucleotide sequence ID" value="NZ_JAXOJX010000118.1"/>
</dbReference>
<organism evidence="3 4">
    <name type="scientific">Azohydromonas lata</name>
    <dbReference type="NCBI Taxonomy" id="45677"/>
    <lineage>
        <taxon>Bacteria</taxon>
        <taxon>Pseudomonadati</taxon>
        <taxon>Pseudomonadota</taxon>
        <taxon>Betaproteobacteria</taxon>
        <taxon>Burkholderiales</taxon>
        <taxon>Sphaerotilaceae</taxon>
        <taxon>Azohydromonas</taxon>
    </lineage>
</organism>
<reference evidence="3 4" key="1">
    <citation type="submission" date="2023-11" db="EMBL/GenBank/DDBJ databases">
        <title>Draft genome of Azohydromonas lata strain H1 (DSM1123), a polyhydroxyalkanoate producer.</title>
        <authorList>
            <person name="Traversa D."/>
            <person name="D'Addabbo P."/>
            <person name="Pazzani C."/>
            <person name="Manzari C."/>
            <person name="Chiara M."/>
            <person name="Scrascia M."/>
        </authorList>
    </citation>
    <scope>NUCLEOTIDE SEQUENCE [LARGE SCALE GENOMIC DNA]</scope>
    <source>
        <strain evidence="3 4">H1</strain>
    </source>
</reference>
<gene>
    <name evidence="3" type="ORF">SM757_33375</name>
</gene>